<comment type="cofactor">
    <cofactor evidence="1">
        <name>Fe(2+)</name>
        <dbReference type="ChEBI" id="CHEBI:29033"/>
    </cofactor>
</comment>
<keyword evidence="8" id="KW-0560">Oxidoreductase</keyword>
<dbReference type="PANTHER" id="PTHR10696:SF33">
    <property type="entry name" value="GAMMA-BUTYROBETAINE DIOXYGENASE"/>
    <property type="match status" value="1"/>
</dbReference>
<evidence type="ECO:0000256" key="7">
    <source>
        <dbReference type="ARBA" id="ARBA00022964"/>
    </source>
</evidence>
<evidence type="ECO:0000313" key="12">
    <source>
        <dbReference type="EMBL" id="CAG6674776.1"/>
    </source>
</evidence>
<dbReference type="AlphaFoldDB" id="A0A8D8SU85"/>
<reference evidence="12" key="1">
    <citation type="submission" date="2021-05" db="EMBL/GenBank/DDBJ databases">
        <authorList>
            <person name="Alioto T."/>
            <person name="Alioto T."/>
            <person name="Gomez Garrido J."/>
        </authorList>
    </citation>
    <scope>NUCLEOTIDE SEQUENCE</scope>
</reference>
<dbReference type="InterPro" id="IPR042098">
    <property type="entry name" value="TauD-like_sf"/>
</dbReference>
<dbReference type="GO" id="GO:0005739">
    <property type="term" value="C:mitochondrion"/>
    <property type="evidence" value="ECO:0007669"/>
    <property type="project" value="TreeGrafter"/>
</dbReference>
<feature type="domain" description="TauD/TfdA-like" evidence="10">
    <location>
        <begin position="181"/>
        <end position="428"/>
    </location>
</feature>
<feature type="domain" description="Gamma-butyrobetaine hydroxylase-like N-terminal" evidence="11">
    <location>
        <begin position="36"/>
        <end position="152"/>
    </location>
</feature>
<evidence type="ECO:0000259" key="11">
    <source>
        <dbReference type="Pfam" id="PF06155"/>
    </source>
</evidence>
<evidence type="ECO:0000256" key="8">
    <source>
        <dbReference type="ARBA" id="ARBA00023002"/>
    </source>
</evidence>
<evidence type="ECO:0000256" key="2">
    <source>
        <dbReference type="ARBA" id="ARBA00001961"/>
    </source>
</evidence>
<dbReference type="GO" id="GO:0045329">
    <property type="term" value="P:carnitine biosynthetic process"/>
    <property type="evidence" value="ECO:0007669"/>
    <property type="project" value="UniProtKB-UniPathway"/>
</dbReference>
<comment type="pathway">
    <text evidence="3">Amine and polyamine biosynthesis; carnitine biosynthesis.</text>
</comment>
<evidence type="ECO:0000256" key="1">
    <source>
        <dbReference type="ARBA" id="ARBA00001954"/>
    </source>
</evidence>
<dbReference type="InterPro" id="IPR010376">
    <property type="entry name" value="GBBH-like_N"/>
</dbReference>
<dbReference type="PANTHER" id="PTHR10696">
    <property type="entry name" value="GAMMA-BUTYROBETAINE HYDROXYLASE-RELATED"/>
    <property type="match status" value="1"/>
</dbReference>
<keyword evidence="9" id="KW-0408">Iron</keyword>
<sequence>MNKIIQRFCSTSKRWSFEAPIIGTKNLTLQNLENPEKNAQFPYVWLRDNCQCSQCFNDTSKSRIIDLKTNLKTLPIDVEIVTDIDKSVGDNGEPKNESLHDKFNHVVEATKMIANSVEENDEPSVTGDINRTYKVKIKWEDKHKSEYSLNWLLERTFTANNRAKLDQVYKIRQIPWTSEQFEQICSRFNFSDVLNDERILLKWLECLSTYGVAIVTRAGVEIGALKQLASRVGFLKRTQYGETFRVEAKPGTSNVAYLSSKLQLHTDLPYYEYKPGLNMLHCLIQAEGNLQGINQLVDCLAVIHHLRTNQRSVFDILSKTIVDWSDYGEDSGYKFANIHRAPVICLDSRGEVSRVNFSQPQRDSVFNVTIEEVEPWYEAMAEFTRLLHDPKYLLEFKLSPGEILTFDNIRLVHGRLGYEGERLLEGGYLDWDLVRSRIRVLRSELNKNHE</sequence>
<keyword evidence="5" id="KW-0479">Metal-binding</keyword>
<dbReference type="CDD" id="cd00250">
    <property type="entry name" value="CAS_like"/>
    <property type="match status" value="1"/>
</dbReference>
<protein>
    <submittedName>
        <fullName evidence="12">Gamma-butyrobetaine dioxygenase</fullName>
    </submittedName>
</protein>
<dbReference type="Pfam" id="PF06155">
    <property type="entry name" value="GBBH-like_N"/>
    <property type="match status" value="1"/>
</dbReference>
<name>A0A8D8SU85_9HEMI</name>
<dbReference type="UniPathway" id="UPA00118"/>
<evidence type="ECO:0000256" key="6">
    <source>
        <dbReference type="ARBA" id="ARBA00022873"/>
    </source>
</evidence>
<comment type="similarity">
    <text evidence="4">Belongs to the gamma-BBH/TMLD family.</text>
</comment>
<organism evidence="12">
    <name type="scientific">Cacopsylla melanoneura</name>
    <dbReference type="NCBI Taxonomy" id="428564"/>
    <lineage>
        <taxon>Eukaryota</taxon>
        <taxon>Metazoa</taxon>
        <taxon>Ecdysozoa</taxon>
        <taxon>Arthropoda</taxon>
        <taxon>Hexapoda</taxon>
        <taxon>Insecta</taxon>
        <taxon>Pterygota</taxon>
        <taxon>Neoptera</taxon>
        <taxon>Paraneoptera</taxon>
        <taxon>Hemiptera</taxon>
        <taxon>Sternorrhyncha</taxon>
        <taxon>Psylloidea</taxon>
        <taxon>Psyllidae</taxon>
        <taxon>Psyllinae</taxon>
        <taxon>Cacopsylla</taxon>
    </lineage>
</organism>
<dbReference type="InterPro" id="IPR003819">
    <property type="entry name" value="TauD/TfdA-like"/>
</dbReference>
<accession>A0A8D8SU85</accession>
<dbReference type="SUPFAM" id="SSF51197">
    <property type="entry name" value="Clavaminate synthase-like"/>
    <property type="match status" value="1"/>
</dbReference>
<dbReference type="InterPro" id="IPR038492">
    <property type="entry name" value="GBBH-like_N_sf"/>
</dbReference>
<proteinExistence type="inferred from homology"/>
<dbReference type="GO" id="GO:0046872">
    <property type="term" value="F:metal ion binding"/>
    <property type="evidence" value="ECO:0007669"/>
    <property type="project" value="UniProtKB-KW"/>
</dbReference>
<evidence type="ECO:0000256" key="4">
    <source>
        <dbReference type="ARBA" id="ARBA00008654"/>
    </source>
</evidence>
<evidence type="ECO:0000256" key="3">
    <source>
        <dbReference type="ARBA" id="ARBA00005022"/>
    </source>
</evidence>
<dbReference type="Gene3D" id="3.60.130.10">
    <property type="entry name" value="Clavaminate synthase-like"/>
    <property type="match status" value="1"/>
</dbReference>
<evidence type="ECO:0000259" key="10">
    <source>
        <dbReference type="Pfam" id="PF02668"/>
    </source>
</evidence>
<dbReference type="FunFam" id="3.60.130.10:FF:000001">
    <property type="entry name" value="Trimethyllysine dioxygenase, mitochondrial"/>
    <property type="match status" value="1"/>
</dbReference>
<dbReference type="Pfam" id="PF02668">
    <property type="entry name" value="TauD"/>
    <property type="match status" value="1"/>
</dbReference>
<dbReference type="InterPro" id="IPR050411">
    <property type="entry name" value="AlphaKG_dependent_hydroxylases"/>
</dbReference>
<comment type="cofactor">
    <cofactor evidence="2">
        <name>L-ascorbate</name>
        <dbReference type="ChEBI" id="CHEBI:38290"/>
    </cofactor>
</comment>
<dbReference type="Gene3D" id="3.30.2020.30">
    <property type="match status" value="1"/>
</dbReference>
<keyword evidence="7 12" id="KW-0223">Dioxygenase</keyword>
<evidence type="ECO:0000256" key="9">
    <source>
        <dbReference type="ARBA" id="ARBA00023004"/>
    </source>
</evidence>
<dbReference type="GO" id="GO:0051213">
    <property type="term" value="F:dioxygenase activity"/>
    <property type="evidence" value="ECO:0007669"/>
    <property type="project" value="UniProtKB-KW"/>
</dbReference>
<evidence type="ECO:0000256" key="5">
    <source>
        <dbReference type="ARBA" id="ARBA00022723"/>
    </source>
</evidence>
<keyword evidence="6" id="KW-0124">Carnitine biosynthesis</keyword>
<dbReference type="EMBL" id="HBUF01234821">
    <property type="protein sequence ID" value="CAG6674776.1"/>
    <property type="molecule type" value="Transcribed_RNA"/>
</dbReference>